<name>A0A6J5TFT3_PRUAR</name>
<evidence type="ECO:0000259" key="2">
    <source>
        <dbReference type="Pfam" id="PF14111"/>
    </source>
</evidence>
<reference evidence="4 5" key="1">
    <citation type="submission" date="2020-05" db="EMBL/GenBank/DDBJ databases">
        <authorList>
            <person name="Campoy J."/>
            <person name="Schneeberger K."/>
            <person name="Spophaly S."/>
        </authorList>
    </citation>
    <scope>NUCLEOTIDE SEQUENCE [LARGE SCALE GENOMIC DNA]</scope>
    <source>
        <strain evidence="4">PruArmRojPasFocal</strain>
    </source>
</reference>
<dbReference type="PANTHER" id="PTHR31286">
    <property type="entry name" value="GLYCINE-RICH CELL WALL STRUCTURAL PROTEIN 1.8-LIKE"/>
    <property type="match status" value="1"/>
</dbReference>
<dbReference type="InterPro" id="IPR025558">
    <property type="entry name" value="DUF4283"/>
</dbReference>
<evidence type="ECO:0008006" key="6">
    <source>
        <dbReference type="Google" id="ProtNLM"/>
    </source>
</evidence>
<dbReference type="PANTHER" id="PTHR31286:SF178">
    <property type="entry name" value="DUF4283 DOMAIN-CONTAINING PROTEIN"/>
    <property type="match status" value="1"/>
</dbReference>
<feature type="compositionally biased region" description="Polar residues" evidence="1">
    <location>
        <begin position="322"/>
        <end position="340"/>
    </location>
</feature>
<dbReference type="EMBL" id="CAEKDK010000001">
    <property type="protein sequence ID" value="CAB4262734.1"/>
    <property type="molecule type" value="Genomic_DNA"/>
</dbReference>
<accession>A0A6J5TFT3</accession>
<evidence type="ECO:0000313" key="5">
    <source>
        <dbReference type="Proteomes" id="UP000507222"/>
    </source>
</evidence>
<feature type="region of interest" description="Disordered" evidence="1">
    <location>
        <begin position="301"/>
        <end position="342"/>
    </location>
</feature>
<protein>
    <recommendedName>
        <fullName evidence="6">DUF4283 domain-containing protein</fullName>
    </recommendedName>
</protein>
<dbReference type="AlphaFoldDB" id="A0A6J5TFT3"/>
<evidence type="ECO:0000259" key="3">
    <source>
        <dbReference type="Pfam" id="PF14392"/>
    </source>
</evidence>
<sequence>MASLDILEDELMMEEMSIHFDDSLDLEENIENKITLVGLLIADHEPTQGIVKDVLRAIWTNMGQVKVLKAKENVYSITVGDEAVASRLIDGSPWFIKGNPFTIKPWPLYHSLDDIVANRAVFWVQAHGIPRNFCTMKNARTLGERVGAVLEVENLETTGFRGFLRLKIDFDATKPLIPSFTMPCPTTGKRKIRLKYEGLKDYCRNCGRLGHSRGCPWTISSINSRGPIHAGGFEDLQAPTISKASTHLFLQRHANRNAQSGMDLNKWRGCLEGESGGLYGLSGVVEPEYVQTFVTTQQTRIQTNPTTNTRSAISLQPADLQPKTNSPRIQTAPQPVSASLQPGMGQAIPALSGPTRADYANRWNPDSFGTQFHNGTLTIAVNGLSLKKNWCDPDRVPPWAFENASNLLENRFLDGPSTDATPLNVGPTFVETATSEPSIASSNAIDPGKKKEKEN</sequence>
<dbReference type="InterPro" id="IPR025836">
    <property type="entry name" value="Zn_knuckle_CX2CX4HX4C"/>
</dbReference>
<proteinExistence type="predicted"/>
<feature type="domain" description="DUF4283" evidence="2">
    <location>
        <begin position="31"/>
        <end position="109"/>
    </location>
</feature>
<organism evidence="4 5">
    <name type="scientific">Prunus armeniaca</name>
    <name type="common">Apricot</name>
    <name type="synonym">Armeniaca vulgaris</name>
    <dbReference type="NCBI Taxonomy" id="36596"/>
    <lineage>
        <taxon>Eukaryota</taxon>
        <taxon>Viridiplantae</taxon>
        <taxon>Streptophyta</taxon>
        <taxon>Embryophyta</taxon>
        <taxon>Tracheophyta</taxon>
        <taxon>Spermatophyta</taxon>
        <taxon>Magnoliopsida</taxon>
        <taxon>eudicotyledons</taxon>
        <taxon>Gunneridae</taxon>
        <taxon>Pentapetalae</taxon>
        <taxon>rosids</taxon>
        <taxon>fabids</taxon>
        <taxon>Rosales</taxon>
        <taxon>Rosaceae</taxon>
        <taxon>Amygdaloideae</taxon>
        <taxon>Amygdaleae</taxon>
        <taxon>Prunus</taxon>
    </lineage>
</organism>
<dbReference type="Pfam" id="PF14111">
    <property type="entry name" value="DUF4283"/>
    <property type="match status" value="1"/>
</dbReference>
<evidence type="ECO:0000256" key="1">
    <source>
        <dbReference type="SAM" id="MobiDB-lite"/>
    </source>
</evidence>
<evidence type="ECO:0000313" key="4">
    <source>
        <dbReference type="EMBL" id="CAB4262734.1"/>
    </source>
</evidence>
<dbReference type="Pfam" id="PF14392">
    <property type="entry name" value="zf-CCHC_4"/>
    <property type="match status" value="1"/>
</dbReference>
<feature type="compositionally biased region" description="Polar residues" evidence="1">
    <location>
        <begin position="431"/>
        <end position="444"/>
    </location>
</feature>
<gene>
    <name evidence="4" type="ORF">CURHAP_LOCUS2117</name>
</gene>
<dbReference type="InterPro" id="IPR040256">
    <property type="entry name" value="At4g02000-like"/>
</dbReference>
<feature type="compositionally biased region" description="Polar residues" evidence="1">
    <location>
        <begin position="301"/>
        <end position="314"/>
    </location>
</feature>
<dbReference type="Proteomes" id="UP000507222">
    <property type="component" value="Unassembled WGS sequence"/>
</dbReference>
<feature type="domain" description="Zinc knuckle CX2CX4HX4C" evidence="3">
    <location>
        <begin position="170"/>
        <end position="213"/>
    </location>
</feature>
<feature type="region of interest" description="Disordered" evidence="1">
    <location>
        <begin position="417"/>
        <end position="455"/>
    </location>
</feature>